<dbReference type="InterPro" id="IPR001789">
    <property type="entry name" value="Sig_transdc_resp-reg_receiver"/>
</dbReference>
<name>M5Q0Q7_DESAF</name>
<evidence type="ECO:0000256" key="6">
    <source>
        <dbReference type="PROSITE-ProRule" id="PRU00110"/>
    </source>
</evidence>
<organism evidence="14 15">
    <name type="scientific">Desulfocurvibacter africanus PCS</name>
    <dbReference type="NCBI Taxonomy" id="1262666"/>
    <lineage>
        <taxon>Bacteria</taxon>
        <taxon>Pseudomonadati</taxon>
        <taxon>Thermodesulfobacteriota</taxon>
        <taxon>Desulfovibrionia</taxon>
        <taxon>Desulfovibrionales</taxon>
        <taxon>Desulfovibrionaceae</taxon>
        <taxon>Desulfocurvibacter</taxon>
    </lineage>
</organism>
<feature type="domain" description="HPt" evidence="13">
    <location>
        <begin position="3"/>
        <end position="113"/>
    </location>
</feature>
<gene>
    <name evidence="14" type="ORF">PCS_03371</name>
</gene>
<dbReference type="Gene3D" id="1.20.120.160">
    <property type="entry name" value="HPT domain"/>
    <property type="match status" value="1"/>
</dbReference>
<evidence type="ECO:0000259" key="10">
    <source>
        <dbReference type="PROSITE" id="PS50109"/>
    </source>
</evidence>
<feature type="modified residue" description="Phosphohistidine" evidence="6">
    <location>
        <position position="56"/>
    </location>
</feature>
<dbReference type="SUPFAM" id="SSF47226">
    <property type="entry name" value="Histidine-containing phosphotransfer domain, HPT domain"/>
    <property type="match status" value="1"/>
</dbReference>
<keyword evidence="8" id="KW-0175">Coiled coil</keyword>
<reference evidence="14 15" key="1">
    <citation type="journal article" date="2013" name="Genome Announc.">
        <title>Draft Genome Sequence for Desulfovibrio africanus Strain PCS.</title>
        <authorList>
            <person name="Brown S.D."/>
            <person name="Utturkar S.M."/>
            <person name="Arkin A.P."/>
            <person name="Deutschbauer A.M."/>
            <person name="Elias D.A."/>
            <person name="Hazen T.C."/>
            <person name="Chakraborty R."/>
        </authorList>
    </citation>
    <scope>NUCLEOTIDE SEQUENCE [LARGE SCALE GENOMIC DNA]</scope>
    <source>
        <strain evidence="14 15">PCS</strain>
    </source>
</reference>
<dbReference type="SMART" id="SM00260">
    <property type="entry name" value="CheW"/>
    <property type="match status" value="1"/>
</dbReference>
<dbReference type="SMART" id="SM00448">
    <property type="entry name" value="REC"/>
    <property type="match status" value="1"/>
</dbReference>
<dbReference type="InterPro" id="IPR008207">
    <property type="entry name" value="Sig_transdc_His_kin_Hpt_dom"/>
</dbReference>
<evidence type="ECO:0000259" key="11">
    <source>
        <dbReference type="PROSITE" id="PS50110"/>
    </source>
</evidence>
<dbReference type="InterPro" id="IPR051315">
    <property type="entry name" value="Bact_Chemotaxis_CheA"/>
</dbReference>
<evidence type="ECO:0000256" key="3">
    <source>
        <dbReference type="ARBA" id="ARBA00022553"/>
    </source>
</evidence>
<accession>M5Q0Q7</accession>
<feature type="modified residue" description="4-aspartylphosphate" evidence="7">
    <location>
        <position position="716"/>
    </location>
</feature>
<dbReference type="EC" id="2.7.13.3" evidence="2"/>
<dbReference type="Gene3D" id="3.40.50.2300">
    <property type="match status" value="1"/>
</dbReference>
<dbReference type="RefSeq" id="WP_005989330.1">
    <property type="nucleotide sequence ID" value="NZ_AOSV01000038.1"/>
</dbReference>
<evidence type="ECO:0000256" key="7">
    <source>
        <dbReference type="PROSITE-ProRule" id="PRU00169"/>
    </source>
</evidence>
<dbReference type="SMART" id="SM00387">
    <property type="entry name" value="HATPase_c"/>
    <property type="match status" value="1"/>
</dbReference>
<dbReference type="Pfam" id="PF00072">
    <property type="entry name" value="Response_reg"/>
    <property type="match status" value="1"/>
</dbReference>
<dbReference type="InterPro" id="IPR036890">
    <property type="entry name" value="HATPase_C_sf"/>
</dbReference>
<evidence type="ECO:0000256" key="4">
    <source>
        <dbReference type="ARBA" id="ARBA00022679"/>
    </source>
</evidence>
<dbReference type="Gene3D" id="2.30.30.40">
    <property type="entry name" value="SH3 Domains"/>
    <property type="match status" value="1"/>
</dbReference>
<dbReference type="SMART" id="SM00073">
    <property type="entry name" value="HPT"/>
    <property type="match status" value="1"/>
</dbReference>
<dbReference type="PROSITE" id="PS50110">
    <property type="entry name" value="RESPONSE_REGULATORY"/>
    <property type="match status" value="1"/>
</dbReference>
<dbReference type="PRINTS" id="PR00344">
    <property type="entry name" value="BCTRLSENSOR"/>
</dbReference>
<dbReference type="InterPro" id="IPR011006">
    <property type="entry name" value="CheY-like_superfamily"/>
</dbReference>
<dbReference type="EMBL" id="AOSV01000038">
    <property type="protein sequence ID" value="EMG35888.1"/>
    <property type="molecule type" value="Genomic_DNA"/>
</dbReference>
<dbReference type="Proteomes" id="UP000011922">
    <property type="component" value="Unassembled WGS sequence"/>
</dbReference>
<evidence type="ECO:0000256" key="2">
    <source>
        <dbReference type="ARBA" id="ARBA00012438"/>
    </source>
</evidence>
<dbReference type="PANTHER" id="PTHR43395">
    <property type="entry name" value="SENSOR HISTIDINE KINASE CHEA"/>
    <property type="match status" value="1"/>
</dbReference>
<evidence type="ECO:0000313" key="14">
    <source>
        <dbReference type="EMBL" id="EMG35888.1"/>
    </source>
</evidence>
<dbReference type="SUPFAM" id="SSF55874">
    <property type="entry name" value="ATPase domain of HSP90 chaperone/DNA topoisomerase II/histidine kinase"/>
    <property type="match status" value="1"/>
</dbReference>
<evidence type="ECO:0000256" key="5">
    <source>
        <dbReference type="ARBA" id="ARBA00022777"/>
    </source>
</evidence>
<keyword evidence="4" id="KW-0808">Transferase</keyword>
<dbReference type="PATRIC" id="fig|1262666.3.peg.3426"/>
<dbReference type="FunFam" id="3.30.565.10:FF:000016">
    <property type="entry name" value="Chemotaxis protein CheA, putative"/>
    <property type="match status" value="1"/>
</dbReference>
<dbReference type="Gene3D" id="3.30.565.10">
    <property type="entry name" value="Histidine kinase-like ATPase, C-terminal domain"/>
    <property type="match status" value="1"/>
</dbReference>
<dbReference type="InterPro" id="IPR004358">
    <property type="entry name" value="Sig_transdc_His_kin-like_C"/>
</dbReference>
<comment type="catalytic activity">
    <reaction evidence="1">
        <text>ATP + protein L-histidine = ADP + protein N-phospho-L-histidine.</text>
        <dbReference type="EC" id="2.7.13.3"/>
    </reaction>
</comment>
<proteinExistence type="predicted"/>
<dbReference type="GO" id="GO:0006935">
    <property type="term" value="P:chemotaxis"/>
    <property type="evidence" value="ECO:0007669"/>
    <property type="project" value="InterPro"/>
</dbReference>
<dbReference type="InterPro" id="IPR003594">
    <property type="entry name" value="HATPase_dom"/>
</dbReference>
<evidence type="ECO:0000313" key="15">
    <source>
        <dbReference type="Proteomes" id="UP000011922"/>
    </source>
</evidence>
<feature type="domain" description="CheW-like" evidence="12">
    <location>
        <begin position="506"/>
        <end position="649"/>
    </location>
</feature>
<evidence type="ECO:0000259" key="13">
    <source>
        <dbReference type="PROSITE" id="PS50894"/>
    </source>
</evidence>
<dbReference type="InterPro" id="IPR005467">
    <property type="entry name" value="His_kinase_dom"/>
</dbReference>
<feature type="domain" description="Histidine kinase" evidence="10">
    <location>
        <begin position="264"/>
        <end position="504"/>
    </location>
</feature>
<dbReference type="InterPro" id="IPR002545">
    <property type="entry name" value="CheW-lke_dom"/>
</dbReference>
<feature type="region of interest" description="Disordered" evidence="9">
    <location>
        <begin position="157"/>
        <end position="186"/>
    </location>
</feature>
<dbReference type="Pfam" id="PF01627">
    <property type="entry name" value="Hpt"/>
    <property type="match status" value="1"/>
</dbReference>
<dbReference type="PROSITE" id="PS50109">
    <property type="entry name" value="HIS_KIN"/>
    <property type="match status" value="1"/>
</dbReference>
<comment type="caution">
    <text evidence="14">The sequence shown here is derived from an EMBL/GenBank/DDBJ whole genome shotgun (WGS) entry which is preliminary data.</text>
</comment>
<keyword evidence="3 7" id="KW-0597">Phosphoprotein</keyword>
<feature type="compositionally biased region" description="Pro residues" evidence="9">
    <location>
        <begin position="165"/>
        <end position="175"/>
    </location>
</feature>
<feature type="compositionally biased region" description="Low complexity" evidence="9">
    <location>
        <begin position="176"/>
        <end position="186"/>
    </location>
</feature>
<dbReference type="InterPro" id="IPR036641">
    <property type="entry name" value="HPT_dom_sf"/>
</dbReference>
<feature type="domain" description="Response regulatory" evidence="11">
    <location>
        <begin position="667"/>
        <end position="783"/>
    </location>
</feature>
<sequence>MGEAAFLRKLRRAFAAEAEERLSAMESALMALEAVGPGPLDAENAAWLETFYRDVHSLKGASRTVDAPALETVCQPLESALGALKAGRISPSPAFFDLLHKALKVLRNLLSRFDPESDDTTLPPSGDPMLRRLAAELAAAAEGREPPAAEAGVAEAVEHVSQPQSQPPGQPPAPSAAPVAPVAPGAPSAVAAGAAWTGQDKSQMLRLPSDRLERLLSDCEEFLPEKQAMSKLADEAGFMQTTALQLRKLLERMAASLEQRERGGPAEQLADRLAQAAELAAELNAEAKAHAAQLAVKRRDMTLKVDTLLDDLKQALTLPFSRLLERFPKMIRDLAHELGKQVDLAIEGQDMEIDRRILDQLHDPLLHLLRNAVDHGIETPEERRRAGKPEQGRISVRVRPLEQDRMEVVVADDGRGIDRDKVLEAAKDAGLLDSAQAVSLDQEAGLELIFRSGMSTRRAVTDISGRGLGLAIAHERVERLGGALRLETRPGQGVSFHMTMPLSFSSFPALAVLAGGRTFLLAKSGVERVLLLEKDETLHIEGREAVPYIDQTLTVVDLAAILGLPMTERTERDDASEAGSRNSQALVLAAGQNRLALRVEALLGEQEVMVKSLGSQLRRVRNVAGITLLGDGSLAAILHTPDLVASGLSGRIAVERPVRVEPPKPKTVLVVEDSVTSRMLLKAVLESSGYRVFTAVDGQEALVRLRGELPDVVVSDVQMPRMDGLELTRRIREDKSLAALPVILVTSLDSPVDRERGVDAGANAYIVKSSFDQGNLLETVRRLA</sequence>
<dbReference type="PANTHER" id="PTHR43395:SF1">
    <property type="entry name" value="CHEMOTAXIS PROTEIN CHEA"/>
    <property type="match status" value="1"/>
</dbReference>
<evidence type="ECO:0000259" key="12">
    <source>
        <dbReference type="PROSITE" id="PS50851"/>
    </source>
</evidence>
<dbReference type="PROSITE" id="PS50894">
    <property type="entry name" value="HPT"/>
    <property type="match status" value="1"/>
</dbReference>
<dbReference type="SUPFAM" id="SSF50341">
    <property type="entry name" value="CheW-like"/>
    <property type="match status" value="1"/>
</dbReference>
<dbReference type="AlphaFoldDB" id="M5Q0Q7"/>
<dbReference type="GO" id="GO:0000155">
    <property type="term" value="F:phosphorelay sensor kinase activity"/>
    <property type="evidence" value="ECO:0007669"/>
    <property type="project" value="UniProtKB-ARBA"/>
</dbReference>
<dbReference type="OrthoDB" id="9803176at2"/>
<dbReference type="Pfam" id="PF02518">
    <property type="entry name" value="HATPase_c"/>
    <property type="match status" value="1"/>
</dbReference>
<evidence type="ECO:0000256" key="8">
    <source>
        <dbReference type="SAM" id="Coils"/>
    </source>
</evidence>
<evidence type="ECO:0000256" key="1">
    <source>
        <dbReference type="ARBA" id="ARBA00000085"/>
    </source>
</evidence>
<feature type="coiled-coil region" evidence="8">
    <location>
        <begin position="266"/>
        <end position="293"/>
    </location>
</feature>
<dbReference type="CDD" id="cd00088">
    <property type="entry name" value="HPT"/>
    <property type="match status" value="1"/>
</dbReference>
<dbReference type="InterPro" id="IPR036061">
    <property type="entry name" value="CheW-like_dom_sf"/>
</dbReference>
<dbReference type="PROSITE" id="PS50851">
    <property type="entry name" value="CHEW"/>
    <property type="match status" value="1"/>
</dbReference>
<evidence type="ECO:0000256" key="9">
    <source>
        <dbReference type="SAM" id="MobiDB-lite"/>
    </source>
</evidence>
<dbReference type="SUPFAM" id="SSF52172">
    <property type="entry name" value="CheY-like"/>
    <property type="match status" value="1"/>
</dbReference>
<keyword evidence="5 14" id="KW-0418">Kinase</keyword>
<dbReference type="Pfam" id="PF01584">
    <property type="entry name" value="CheW"/>
    <property type="match status" value="1"/>
</dbReference>
<protein>
    <recommendedName>
        <fullName evidence="2">histidine kinase</fullName>
        <ecNumber evidence="2">2.7.13.3</ecNumber>
    </recommendedName>
</protein>